<proteinExistence type="predicted"/>
<evidence type="ECO:0000313" key="1">
    <source>
        <dbReference type="EMBL" id="QNO50264.1"/>
    </source>
</evidence>
<protein>
    <submittedName>
        <fullName evidence="1">Uncharacterized protein</fullName>
    </submittedName>
</protein>
<name>A0A7G9YQI0_9EURY</name>
<dbReference type="AlphaFoldDB" id="A0A7G9YQI0"/>
<gene>
    <name evidence="1" type="ORF">MIKCHCCC_00004</name>
</gene>
<accession>A0A7G9YQI0</accession>
<organism evidence="1">
    <name type="scientific">Candidatus Methanogaster sp. ANME-2c ERB4</name>
    <dbReference type="NCBI Taxonomy" id="2759911"/>
    <lineage>
        <taxon>Archaea</taxon>
        <taxon>Methanobacteriati</taxon>
        <taxon>Methanobacteriota</taxon>
        <taxon>Stenosarchaea group</taxon>
        <taxon>Methanomicrobia</taxon>
        <taxon>Methanosarcinales</taxon>
        <taxon>ANME-2 cluster</taxon>
        <taxon>Candidatus Methanogasteraceae</taxon>
        <taxon>Candidatus Methanogaster</taxon>
    </lineage>
</organism>
<reference evidence="1" key="1">
    <citation type="submission" date="2020-06" db="EMBL/GenBank/DDBJ databases">
        <title>Unique genomic features of the anaerobic methanotrophic archaea.</title>
        <authorList>
            <person name="Chadwick G.L."/>
            <person name="Skennerton C.T."/>
            <person name="Laso-Perez R."/>
            <person name="Leu A.O."/>
            <person name="Speth D.R."/>
            <person name="Yu H."/>
            <person name="Morgan-Lang C."/>
            <person name="Hatzenpichler R."/>
            <person name="Goudeau D."/>
            <person name="Malmstrom R."/>
            <person name="Brazelton W.J."/>
            <person name="Woyke T."/>
            <person name="Hallam S.J."/>
            <person name="Tyson G.W."/>
            <person name="Wegener G."/>
            <person name="Boetius A."/>
            <person name="Orphan V."/>
        </authorList>
    </citation>
    <scope>NUCLEOTIDE SEQUENCE</scope>
</reference>
<dbReference type="EMBL" id="MT631417">
    <property type="protein sequence ID" value="QNO50264.1"/>
    <property type="molecule type" value="Genomic_DNA"/>
</dbReference>
<sequence>MTAGSVFREHLPGQAGARVFEVGHNQRFFVDLRVLGKIHIYPSYGTVLKPLTLCIPADGTSPPIGTIGKSSEIAISLNLTAEHAENAKASETPARIGTALKLCALRGDKSLDF</sequence>